<evidence type="ECO:0000313" key="5">
    <source>
        <dbReference type="Proteomes" id="UP000280296"/>
    </source>
</evidence>
<evidence type="ECO:0000256" key="1">
    <source>
        <dbReference type="SAM" id="Coils"/>
    </source>
</evidence>
<reference evidence="4 5" key="2">
    <citation type="submission" date="2019-01" db="EMBL/GenBank/DDBJ databases">
        <title>Tautonia sociabilis, a novel thermotolerant planctomycete of Isosphaeraceae family, isolated from a 4000 m deep subterranean habitat.</title>
        <authorList>
            <person name="Kovaleva O.L."/>
            <person name="Elcheninov A.G."/>
            <person name="Van Heerden E."/>
            <person name="Toshchakov S.V."/>
            <person name="Novikov A."/>
            <person name="Bonch-Osmolovskaya E.A."/>
            <person name="Kublanov I.V."/>
        </authorList>
    </citation>
    <scope>NUCLEOTIDE SEQUENCE [LARGE SCALE GENOMIC DNA]</scope>
    <source>
        <strain evidence="4 5">GM2012</strain>
    </source>
</reference>
<comment type="caution">
    <text evidence="4">The sequence shown here is derived from an EMBL/GenBank/DDBJ whole genome shotgun (WGS) entry which is preliminary data.</text>
</comment>
<dbReference type="InterPro" id="IPR010870">
    <property type="entry name" value="Porin_O/P"/>
</dbReference>
<dbReference type="Pfam" id="PF07396">
    <property type="entry name" value="Porin_O_P"/>
    <property type="match status" value="1"/>
</dbReference>
<dbReference type="EMBL" id="RYZH01000042">
    <property type="protein sequence ID" value="RUL85050.1"/>
    <property type="molecule type" value="Genomic_DNA"/>
</dbReference>
<feature type="chain" id="PRO_5019323465" evidence="3">
    <location>
        <begin position="24"/>
        <end position="557"/>
    </location>
</feature>
<dbReference type="RefSeq" id="WP_126727060.1">
    <property type="nucleotide sequence ID" value="NZ_RYZH01000042.1"/>
</dbReference>
<organism evidence="4 5">
    <name type="scientific">Tautonia sociabilis</name>
    <dbReference type="NCBI Taxonomy" id="2080755"/>
    <lineage>
        <taxon>Bacteria</taxon>
        <taxon>Pseudomonadati</taxon>
        <taxon>Planctomycetota</taxon>
        <taxon>Planctomycetia</taxon>
        <taxon>Isosphaerales</taxon>
        <taxon>Isosphaeraceae</taxon>
        <taxon>Tautonia</taxon>
    </lineage>
</organism>
<dbReference type="InterPro" id="IPR023614">
    <property type="entry name" value="Porin_dom_sf"/>
</dbReference>
<dbReference type="Gene3D" id="2.40.160.10">
    <property type="entry name" value="Porin"/>
    <property type="match status" value="1"/>
</dbReference>
<name>A0A432MFX7_9BACT</name>
<keyword evidence="1" id="KW-0175">Coiled coil</keyword>
<dbReference type="AlphaFoldDB" id="A0A432MFX7"/>
<dbReference type="Proteomes" id="UP000280296">
    <property type="component" value="Unassembled WGS sequence"/>
</dbReference>
<evidence type="ECO:0000256" key="3">
    <source>
        <dbReference type="SAM" id="SignalP"/>
    </source>
</evidence>
<keyword evidence="3" id="KW-0732">Signal</keyword>
<proteinExistence type="predicted"/>
<gene>
    <name evidence="4" type="ORF">TsocGM_19105</name>
</gene>
<reference evidence="4 5" key="1">
    <citation type="submission" date="2018-12" db="EMBL/GenBank/DDBJ databases">
        <authorList>
            <person name="Toschakov S.V."/>
        </authorList>
    </citation>
    <scope>NUCLEOTIDE SEQUENCE [LARGE SCALE GENOMIC DNA]</scope>
    <source>
        <strain evidence="4 5">GM2012</strain>
    </source>
</reference>
<feature type="coiled-coil region" evidence="1">
    <location>
        <begin position="46"/>
        <end position="101"/>
    </location>
</feature>
<keyword evidence="5" id="KW-1185">Reference proteome</keyword>
<protein>
    <submittedName>
        <fullName evidence="4">Porin</fullName>
    </submittedName>
</protein>
<feature type="signal peptide" evidence="3">
    <location>
        <begin position="1"/>
        <end position="23"/>
    </location>
</feature>
<accession>A0A432MFX7</accession>
<evidence type="ECO:0000313" key="4">
    <source>
        <dbReference type="EMBL" id="RUL85050.1"/>
    </source>
</evidence>
<dbReference type="OrthoDB" id="9807854at2"/>
<feature type="region of interest" description="Disordered" evidence="2">
    <location>
        <begin position="24"/>
        <end position="46"/>
    </location>
</feature>
<evidence type="ECO:0000256" key="2">
    <source>
        <dbReference type="SAM" id="MobiDB-lite"/>
    </source>
</evidence>
<sequence>MPDRSKVLLLTLPALLAATIATAPTSAQEPAEAPGSEGSAVAGAPGADLEQRVRRLEELNRRLLEQYESVLQRERERDRRYRELEEKYLGLLDRVEDAEVIPAAASVLPSAEKPGPDRERGRGPMFAETFELIGPGRAYPSFAEGREPPLLGRMGEGFELVTPDREFSLGVRVLNQVDFKDFIPNDLDPAISGLYLPRTRFYFSGRLTRPVEYEVSFQRSVEGVLDLLDGFVNFAIDEGFQIKFGRSIVPYSFDWYDHLEPYFITPERSLFPLNLGLSRQAGLMAWGYLGEGRLEYAVGGFSGGSIGIADDNTTRDAVGYLNWRPFLHTDRFPALRFLNLGGSMAGGRSVRPESERPIPFRTSIQSTENSREAAAASITFFDFEEDVRQLGSRFQGALHLAYYGGGWSIESEVQAGRFQYARLGTPIRPEVPVVGYHVTAAYFLTGEEIPDRTTIIPLRPFDPAHGLFGPGAVEAFARISQLHLGEEVFAFELANPADWTRNTYLTDIGFNWYLNRFVKFYVDWQHANFGSPVLVNEADGTRSRHNDLFWVRCQIWF</sequence>